<dbReference type="EMBL" id="CAJNOK010008730">
    <property type="protein sequence ID" value="CAF1071363.1"/>
    <property type="molecule type" value="Genomic_DNA"/>
</dbReference>
<dbReference type="AlphaFoldDB" id="A0A8S2E3I3"/>
<evidence type="ECO:0000313" key="3">
    <source>
        <dbReference type="Proteomes" id="UP000677228"/>
    </source>
</evidence>
<name>A0A8S2E3I3_9BILA</name>
<reference evidence="1" key="1">
    <citation type="submission" date="2021-02" db="EMBL/GenBank/DDBJ databases">
        <authorList>
            <person name="Nowell W R."/>
        </authorList>
    </citation>
    <scope>NUCLEOTIDE SEQUENCE</scope>
</reference>
<evidence type="ECO:0000313" key="2">
    <source>
        <dbReference type="EMBL" id="CAF3835632.1"/>
    </source>
</evidence>
<accession>A0A8S2E3I3</accession>
<evidence type="ECO:0000313" key="1">
    <source>
        <dbReference type="EMBL" id="CAF1071363.1"/>
    </source>
</evidence>
<gene>
    <name evidence="1" type="ORF">OVA965_LOCUS17910</name>
    <name evidence="2" type="ORF">TMI583_LOCUS17919</name>
</gene>
<organism evidence="1 3">
    <name type="scientific">Didymodactylos carnosus</name>
    <dbReference type="NCBI Taxonomy" id="1234261"/>
    <lineage>
        <taxon>Eukaryota</taxon>
        <taxon>Metazoa</taxon>
        <taxon>Spiralia</taxon>
        <taxon>Gnathifera</taxon>
        <taxon>Rotifera</taxon>
        <taxon>Eurotatoria</taxon>
        <taxon>Bdelloidea</taxon>
        <taxon>Philodinida</taxon>
        <taxon>Philodinidae</taxon>
        <taxon>Didymodactylos</taxon>
    </lineage>
</organism>
<comment type="caution">
    <text evidence="1">The sequence shown here is derived from an EMBL/GenBank/DDBJ whole genome shotgun (WGS) entry which is preliminary data.</text>
</comment>
<protein>
    <submittedName>
        <fullName evidence="1">Uncharacterized protein</fullName>
    </submittedName>
</protein>
<sequence>MVAESCTGLSQDFWYFLESCRTAANFYETKDPADLDESAKVFLSLWKQQKRDTMSHWCCAVTPPSKPVFSADGHLLHYQEQPCPDTHIVCCKGFINIQGQCFSFNEIQDILPAWAALFSTFGSQMSMEQILNTVHSLG</sequence>
<dbReference type="Proteomes" id="UP000682733">
    <property type="component" value="Unassembled WGS sequence"/>
</dbReference>
<dbReference type="Proteomes" id="UP000677228">
    <property type="component" value="Unassembled WGS sequence"/>
</dbReference>
<proteinExistence type="predicted"/>
<dbReference type="EMBL" id="CAJOBA010008744">
    <property type="protein sequence ID" value="CAF3835632.1"/>
    <property type="molecule type" value="Genomic_DNA"/>
</dbReference>